<dbReference type="Gene3D" id="1.10.3330.10">
    <property type="entry name" value="Oxo-4-hydroxy-4-carboxy-5-ureidoimidazoline decarboxylase"/>
    <property type="match status" value="1"/>
</dbReference>
<evidence type="ECO:0000256" key="5">
    <source>
        <dbReference type="ARBA" id="ARBA00022793"/>
    </source>
</evidence>
<evidence type="ECO:0000256" key="3">
    <source>
        <dbReference type="ARBA" id="ARBA00012257"/>
    </source>
</evidence>
<feature type="compositionally biased region" description="Basic and acidic residues" evidence="7">
    <location>
        <begin position="67"/>
        <end position="79"/>
    </location>
</feature>
<evidence type="ECO:0000256" key="7">
    <source>
        <dbReference type="SAM" id="MobiDB-lite"/>
    </source>
</evidence>
<reference evidence="9" key="2">
    <citation type="submission" date="2020-09" db="EMBL/GenBank/DDBJ databases">
        <authorList>
            <person name="Sun Q."/>
            <person name="Zhou Y."/>
        </authorList>
    </citation>
    <scope>NUCLEOTIDE SEQUENCE</scope>
    <source>
        <strain evidence="9">CGMCC 1.16548</strain>
    </source>
</reference>
<comment type="catalytic activity">
    <reaction evidence="1">
        <text>5-hydroxy-2-oxo-4-ureido-2,5-dihydro-1H-imidazole-5-carboxylate + H(+) = (S)-allantoin + CO2</text>
        <dbReference type="Rhea" id="RHEA:26301"/>
        <dbReference type="ChEBI" id="CHEBI:15378"/>
        <dbReference type="ChEBI" id="CHEBI:15678"/>
        <dbReference type="ChEBI" id="CHEBI:16526"/>
        <dbReference type="ChEBI" id="CHEBI:58639"/>
        <dbReference type="EC" id="4.1.1.97"/>
    </reaction>
</comment>
<evidence type="ECO:0000256" key="4">
    <source>
        <dbReference type="ARBA" id="ARBA00022631"/>
    </source>
</evidence>
<dbReference type="EMBL" id="BNAI01000001">
    <property type="protein sequence ID" value="GHF04930.1"/>
    <property type="molecule type" value="Genomic_DNA"/>
</dbReference>
<accession>A0A8J3DVQ5</accession>
<keyword evidence="4" id="KW-0659">Purine metabolism</keyword>
<dbReference type="Pfam" id="PF09349">
    <property type="entry name" value="OHCU_decarbox"/>
    <property type="match status" value="1"/>
</dbReference>
<dbReference type="Proteomes" id="UP000617531">
    <property type="component" value="Unassembled WGS sequence"/>
</dbReference>
<dbReference type="EC" id="4.1.1.97" evidence="3"/>
<reference evidence="9" key="1">
    <citation type="journal article" date="2014" name="Int. J. Syst. Evol. Microbiol.">
        <title>Complete genome sequence of Corynebacterium casei LMG S-19264T (=DSM 44701T), isolated from a smear-ripened cheese.</title>
        <authorList>
            <consortium name="US DOE Joint Genome Institute (JGI-PGF)"/>
            <person name="Walter F."/>
            <person name="Albersmeier A."/>
            <person name="Kalinowski J."/>
            <person name="Ruckert C."/>
        </authorList>
    </citation>
    <scope>NUCLEOTIDE SEQUENCE</scope>
    <source>
        <strain evidence="9">CGMCC 1.16548</strain>
    </source>
</reference>
<evidence type="ECO:0000256" key="1">
    <source>
        <dbReference type="ARBA" id="ARBA00001163"/>
    </source>
</evidence>
<evidence type="ECO:0000313" key="9">
    <source>
        <dbReference type="EMBL" id="GHF04930.1"/>
    </source>
</evidence>
<dbReference type="SUPFAM" id="SSF158694">
    <property type="entry name" value="UraD-Like"/>
    <property type="match status" value="1"/>
</dbReference>
<dbReference type="GO" id="GO:0051997">
    <property type="term" value="F:2-oxo-4-hydroxy-4-carboxy-5-ureidoimidazoline decarboxylase activity"/>
    <property type="evidence" value="ECO:0007669"/>
    <property type="project" value="UniProtKB-EC"/>
</dbReference>
<dbReference type="NCBIfam" id="NF010372">
    <property type="entry name" value="PRK13798.1"/>
    <property type="match status" value="1"/>
</dbReference>
<protein>
    <recommendedName>
        <fullName evidence="3">2-oxo-4-hydroxy-4-carboxy-5-ureidoimidazoline decarboxylase</fullName>
        <ecNumber evidence="3">4.1.1.97</ecNumber>
    </recommendedName>
</protein>
<dbReference type="AlphaFoldDB" id="A0A8J3DVQ5"/>
<evidence type="ECO:0000313" key="10">
    <source>
        <dbReference type="Proteomes" id="UP000617531"/>
    </source>
</evidence>
<feature type="domain" description="Oxo-4-hydroxy-4-carboxy-5-ureidoimidazoline decarboxylase" evidence="8">
    <location>
        <begin position="20"/>
        <end position="164"/>
    </location>
</feature>
<dbReference type="NCBIfam" id="TIGR03180">
    <property type="entry name" value="UraD_2"/>
    <property type="match status" value="1"/>
</dbReference>
<evidence type="ECO:0000256" key="6">
    <source>
        <dbReference type="ARBA" id="ARBA00023239"/>
    </source>
</evidence>
<comment type="pathway">
    <text evidence="2">Purine metabolism; urate degradation; (S)-allantoin from urate: step 3/3.</text>
</comment>
<sequence length="169" mass="18228">MATVEHVSAPSIQRSLEPSTDQLRTALGVERWVAEVHAAGPFADLDALLDAASAAASPLAPAEIEEALAHHPRIGEKPAEGASGADHSRREQASPDADDPTLAERLAAGNAAYERRFGRIFLIRALGRSRREILAELHRRLTLDDAEELTIVGDQLREIAILRLTGMFG</sequence>
<gene>
    <name evidence="9" type="ORF">GCM10011600_01740</name>
</gene>
<organism evidence="9 10">
    <name type="scientific">Pseudolysinimonas yzui</name>
    <dbReference type="NCBI Taxonomy" id="2708254"/>
    <lineage>
        <taxon>Bacteria</taxon>
        <taxon>Bacillati</taxon>
        <taxon>Actinomycetota</taxon>
        <taxon>Actinomycetes</taxon>
        <taxon>Micrococcales</taxon>
        <taxon>Microbacteriaceae</taxon>
        <taxon>Pseudolysinimonas</taxon>
    </lineage>
</organism>
<dbReference type="GO" id="GO:0019628">
    <property type="term" value="P:urate catabolic process"/>
    <property type="evidence" value="ECO:0007669"/>
    <property type="project" value="TreeGrafter"/>
</dbReference>
<dbReference type="GO" id="GO:0006144">
    <property type="term" value="P:purine nucleobase metabolic process"/>
    <property type="evidence" value="ECO:0007669"/>
    <property type="project" value="UniProtKB-KW"/>
</dbReference>
<evidence type="ECO:0000259" key="8">
    <source>
        <dbReference type="Pfam" id="PF09349"/>
    </source>
</evidence>
<evidence type="ECO:0000256" key="2">
    <source>
        <dbReference type="ARBA" id="ARBA00004754"/>
    </source>
</evidence>
<dbReference type="InterPro" id="IPR017595">
    <property type="entry name" value="OHCU_decarboxylase-2"/>
</dbReference>
<feature type="region of interest" description="Disordered" evidence="7">
    <location>
        <begin position="65"/>
        <end position="101"/>
    </location>
</feature>
<dbReference type="PANTHER" id="PTHR43466:SF1">
    <property type="entry name" value="2-OXO-4-HYDROXY-4-CARBOXY-5-UREIDOIMIDAZOLINE DECARBOXYLASE-RELATED"/>
    <property type="match status" value="1"/>
</dbReference>
<keyword evidence="5" id="KW-0210">Decarboxylase</keyword>
<comment type="caution">
    <text evidence="9">The sequence shown here is derived from an EMBL/GenBank/DDBJ whole genome shotgun (WGS) entry which is preliminary data.</text>
</comment>
<keyword evidence="6" id="KW-0456">Lyase</keyword>
<dbReference type="PANTHER" id="PTHR43466">
    <property type="entry name" value="2-OXO-4-HYDROXY-4-CARBOXY-5-UREIDOIMIDAZOLINE DECARBOXYLASE-RELATED"/>
    <property type="match status" value="1"/>
</dbReference>
<keyword evidence="10" id="KW-1185">Reference proteome</keyword>
<dbReference type="InterPro" id="IPR018020">
    <property type="entry name" value="OHCU_decarboxylase"/>
</dbReference>
<proteinExistence type="predicted"/>
<dbReference type="InterPro" id="IPR036778">
    <property type="entry name" value="OHCU_decarboxylase_sf"/>
</dbReference>
<name>A0A8J3DVQ5_9MICO</name>